<protein>
    <submittedName>
        <fullName evidence="1">Uncharacterized protein</fullName>
    </submittedName>
</protein>
<reference evidence="1 2" key="1">
    <citation type="journal article" date="2018" name="MBio">
        <title>Comparative Genomics Reveals the Core Gene Toolbox for the Fungus-Insect Symbiosis.</title>
        <authorList>
            <person name="Wang Y."/>
            <person name="Stata M."/>
            <person name="Wang W."/>
            <person name="Stajich J.E."/>
            <person name="White M.M."/>
            <person name="Moncalvo J.M."/>
        </authorList>
    </citation>
    <scope>NUCLEOTIDE SEQUENCE [LARGE SCALE GENOMIC DNA]</scope>
    <source>
        <strain evidence="1 2">SWE-8-4</strain>
    </source>
</reference>
<dbReference type="Proteomes" id="UP000245383">
    <property type="component" value="Unassembled WGS sequence"/>
</dbReference>
<evidence type="ECO:0000313" key="1">
    <source>
        <dbReference type="EMBL" id="PVU88007.1"/>
    </source>
</evidence>
<dbReference type="AlphaFoldDB" id="A0A2T9Y6Q4"/>
<organism evidence="1 2">
    <name type="scientific">Smittium simulii</name>
    <dbReference type="NCBI Taxonomy" id="133385"/>
    <lineage>
        <taxon>Eukaryota</taxon>
        <taxon>Fungi</taxon>
        <taxon>Fungi incertae sedis</taxon>
        <taxon>Zoopagomycota</taxon>
        <taxon>Kickxellomycotina</taxon>
        <taxon>Harpellomycetes</taxon>
        <taxon>Harpellales</taxon>
        <taxon>Legeriomycetaceae</taxon>
        <taxon>Smittium</taxon>
    </lineage>
</organism>
<evidence type="ECO:0000313" key="2">
    <source>
        <dbReference type="Proteomes" id="UP000245383"/>
    </source>
</evidence>
<comment type="caution">
    <text evidence="1">The sequence shown here is derived from an EMBL/GenBank/DDBJ whole genome shotgun (WGS) entry which is preliminary data.</text>
</comment>
<name>A0A2T9Y6Q4_9FUNG</name>
<sequence>MVVYTLSRDNNSACNDVANIPALSTLTNIPALSTLTNIPALSTLTNIPALSTLAGISTLLFQTYSLILAHFNQYSTFYPYGLYAWEL</sequence>
<proteinExistence type="predicted"/>
<keyword evidence="2" id="KW-1185">Reference proteome</keyword>
<accession>A0A2T9Y6Q4</accession>
<dbReference type="EMBL" id="MBFR01000424">
    <property type="protein sequence ID" value="PVU88007.1"/>
    <property type="molecule type" value="Genomic_DNA"/>
</dbReference>
<gene>
    <name evidence="1" type="ORF">BB561_006070</name>
</gene>